<feature type="domain" description="G-protein coupled receptors family 1 profile" evidence="6">
    <location>
        <begin position="64"/>
        <end position="334"/>
    </location>
</feature>
<evidence type="ECO:0000313" key="8">
    <source>
        <dbReference type="Proteomes" id="UP001347796"/>
    </source>
</evidence>
<keyword evidence="2 5" id="KW-0812">Transmembrane</keyword>
<dbReference type="PANTHER" id="PTHR46641">
    <property type="entry name" value="FMRFAMIDE RECEPTOR-RELATED"/>
    <property type="match status" value="1"/>
</dbReference>
<sequence length="353" mass="40652">MTRQYFELYPLNFFPFLVPPLKNCLTPHPACDIGLDHSNTTAYWMEISDYFCFLALPVILLFALVTEIICVIVLAKQIRMSLDTYLLGLSISIILLITTTVILGLQHYIGRSDIIVYMQGYAISCRDWFWYTSIWLVVMMSFERALTVSSSTTTVLCTSAQAGVVVVMVFCVGLVSALPRFWEYQPFDEYYTATNQTVLLSKKTASTMTVEYNTMYFWYVKIVTLFLPFVMFLAISITLSCKTRQSTLSKRYATVKHTNALTLNRKIKEEVTLSKLLILLIVTYVIFSTPLCLLDLLSYMTPHWISPTSRMFASLYNLFTVLFFLQYALQLIIYFCYNKQFRLTLLGLCCCCC</sequence>
<dbReference type="InterPro" id="IPR017452">
    <property type="entry name" value="GPCR_Rhodpsn_7TM"/>
</dbReference>
<feature type="transmembrane region" description="Helical" evidence="5">
    <location>
        <begin position="53"/>
        <end position="74"/>
    </location>
</feature>
<dbReference type="PROSITE" id="PS50262">
    <property type="entry name" value="G_PROTEIN_RECEP_F1_2"/>
    <property type="match status" value="1"/>
</dbReference>
<evidence type="ECO:0000256" key="1">
    <source>
        <dbReference type="ARBA" id="ARBA00004370"/>
    </source>
</evidence>
<comment type="subcellular location">
    <subcellularLocation>
        <location evidence="1">Membrane</location>
    </subcellularLocation>
</comment>
<dbReference type="Gene3D" id="1.20.1070.10">
    <property type="entry name" value="Rhodopsin 7-helix transmembrane proteins"/>
    <property type="match status" value="1"/>
</dbReference>
<feature type="transmembrane region" description="Helical" evidence="5">
    <location>
        <begin position="316"/>
        <end position="337"/>
    </location>
</feature>
<protein>
    <recommendedName>
        <fullName evidence="6">G-protein coupled receptors family 1 profile domain-containing protein</fullName>
    </recommendedName>
</protein>
<reference evidence="7 8" key="1">
    <citation type="submission" date="2024-01" db="EMBL/GenBank/DDBJ databases">
        <title>The genome of the rayed Mediterranean limpet Patella caerulea (Linnaeus, 1758).</title>
        <authorList>
            <person name="Anh-Thu Weber A."/>
            <person name="Halstead-Nussloch G."/>
        </authorList>
    </citation>
    <scope>NUCLEOTIDE SEQUENCE [LARGE SCALE GENOMIC DNA]</scope>
    <source>
        <strain evidence="7">AATW-2023a</strain>
        <tissue evidence="7">Whole specimen</tissue>
    </source>
</reference>
<evidence type="ECO:0000256" key="4">
    <source>
        <dbReference type="ARBA" id="ARBA00023136"/>
    </source>
</evidence>
<dbReference type="GO" id="GO:0008528">
    <property type="term" value="F:G protein-coupled peptide receptor activity"/>
    <property type="evidence" value="ECO:0007669"/>
    <property type="project" value="InterPro"/>
</dbReference>
<organism evidence="7 8">
    <name type="scientific">Patella caerulea</name>
    <name type="common">Rayed Mediterranean limpet</name>
    <dbReference type="NCBI Taxonomy" id="87958"/>
    <lineage>
        <taxon>Eukaryota</taxon>
        <taxon>Metazoa</taxon>
        <taxon>Spiralia</taxon>
        <taxon>Lophotrochozoa</taxon>
        <taxon>Mollusca</taxon>
        <taxon>Gastropoda</taxon>
        <taxon>Patellogastropoda</taxon>
        <taxon>Patelloidea</taxon>
        <taxon>Patellidae</taxon>
        <taxon>Patella</taxon>
    </lineage>
</organism>
<dbReference type="PRINTS" id="PR00237">
    <property type="entry name" value="GPCRRHODOPSN"/>
</dbReference>
<dbReference type="SUPFAM" id="SSF81321">
    <property type="entry name" value="Family A G protein-coupled receptor-like"/>
    <property type="match status" value="1"/>
</dbReference>
<feature type="transmembrane region" description="Helical" evidence="5">
    <location>
        <begin position="153"/>
        <end position="178"/>
    </location>
</feature>
<comment type="caution">
    <text evidence="7">The sequence shown here is derived from an EMBL/GenBank/DDBJ whole genome shotgun (WGS) entry which is preliminary data.</text>
</comment>
<dbReference type="Pfam" id="PF10324">
    <property type="entry name" value="7TM_GPCR_Srw"/>
    <property type="match status" value="1"/>
</dbReference>
<dbReference type="PANTHER" id="PTHR46641:SF2">
    <property type="entry name" value="FMRFAMIDE RECEPTOR"/>
    <property type="match status" value="1"/>
</dbReference>
<accession>A0AAN8JLZ3</accession>
<dbReference type="InterPro" id="IPR000276">
    <property type="entry name" value="GPCR_Rhodpsn"/>
</dbReference>
<feature type="transmembrane region" description="Helical" evidence="5">
    <location>
        <begin position="276"/>
        <end position="296"/>
    </location>
</feature>
<dbReference type="InterPro" id="IPR052954">
    <property type="entry name" value="GPCR-Ligand_Int"/>
</dbReference>
<keyword evidence="3 5" id="KW-1133">Transmembrane helix</keyword>
<name>A0AAN8JLZ3_PATCE</name>
<evidence type="ECO:0000256" key="3">
    <source>
        <dbReference type="ARBA" id="ARBA00022989"/>
    </source>
</evidence>
<dbReference type="InterPro" id="IPR019427">
    <property type="entry name" value="7TM_GPCR_serpentine_rcpt_Srw"/>
</dbReference>
<dbReference type="Proteomes" id="UP001347796">
    <property type="component" value="Unassembled WGS sequence"/>
</dbReference>
<feature type="transmembrane region" description="Helical" evidence="5">
    <location>
        <begin position="216"/>
        <end position="241"/>
    </location>
</feature>
<evidence type="ECO:0000313" key="7">
    <source>
        <dbReference type="EMBL" id="KAK6178104.1"/>
    </source>
</evidence>
<keyword evidence="4 5" id="KW-0472">Membrane</keyword>
<feature type="transmembrane region" description="Helical" evidence="5">
    <location>
        <begin position="128"/>
        <end position="146"/>
    </location>
</feature>
<dbReference type="EMBL" id="JAZGQO010000009">
    <property type="protein sequence ID" value="KAK6178104.1"/>
    <property type="molecule type" value="Genomic_DNA"/>
</dbReference>
<evidence type="ECO:0000259" key="6">
    <source>
        <dbReference type="PROSITE" id="PS50262"/>
    </source>
</evidence>
<feature type="transmembrane region" description="Helical" evidence="5">
    <location>
        <begin position="86"/>
        <end position="108"/>
    </location>
</feature>
<gene>
    <name evidence="7" type="ORF">SNE40_012933</name>
</gene>
<evidence type="ECO:0000256" key="5">
    <source>
        <dbReference type="SAM" id="Phobius"/>
    </source>
</evidence>
<keyword evidence="8" id="KW-1185">Reference proteome</keyword>
<proteinExistence type="predicted"/>
<evidence type="ECO:0000256" key="2">
    <source>
        <dbReference type="ARBA" id="ARBA00022692"/>
    </source>
</evidence>
<dbReference type="AlphaFoldDB" id="A0AAN8JLZ3"/>
<dbReference type="GO" id="GO:0016020">
    <property type="term" value="C:membrane"/>
    <property type="evidence" value="ECO:0007669"/>
    <property type="project" value="UniProtKB-SubCell"/>
</dbReference>